<keyword evidence="2" id="KW-1185">Reference proteome</keyword>
<evidence type="ECO:0000313" key="2">
    <source>
        <dbReference type="Proteomes" id="UP001162992"/>
    </source>
</evidence>
<organism evidence="1 2">
    <name type="scientific">Diphasiastrum complanatum</name>
    <name type="common">Issler's clubmoss</name>
    <name type="synonym">Lycopodium complanatum</name>
    <dbReference type="NCBI Taxonomy" id="34168"/>
    <lineage>
        <taxon>Eukaryota</taxon>
        <taxon>Viridiplantae</taxon>
        <taxon>Streptophyta</taxon>
        <taxon>Embryophyta</taxon>
        <taxon>Tracheophyta</taxon>
        <taxon>Lycopodiopsida</taxon>
        <taxon>Lycopodiales</taxon>
        <taxon>Lycopodiaceae</taxon>
        <taxon>Lycopodioideae</taxon>
        <taxon>Diphasiastrum</taxon>
    </lineage>
</organism>
<name>A0ACC2DK34_DIPCM</name>
<dbReference type="EMBL" id="CM055096">
    <property type="protein sequence ID" value="KAJ7554599.1"/>
    <property type="molecule type" value="Genomic_DNA"/>
</dbReference>
<dbReference type="Proteomes" id="UP001162992">
    <property type="component" value="Chromosome 5"/>
</dbReference>
<gene>
    <name evidence="1" type="ORF">O6H91_05G000700</name>
</gene>
<accession>A0ACC2DK34</accession>
<comment type="caution">
    <text evidence="1">The sequence shown here is derived from an EMBL/GenBank/DDBJ whole genome shotgun (WGS) entry which is preliminary data.</text>
</comment>
<protein>
    <submittedName>
        <fullName evidence="1">Uncharacterized protein</fullName>
    </submittedName>
</protein>
<sequence length="312" mass="35324">MASIKKGGSPSPPSSPACQSPANLDIVGSSAVDQSSPHLPLPGIANVPVPILSFVDAYHIPAEQLQPSNLSDFDSLHNYLQHQFKEVFQFIEKLQLQNQTLHGELARVILQNKDLQSTIDMMKKKGMHDTHSQQDVESKISSLAKEVEETRTWASVLKQDGNFSSQVQPSLVHSTLEIVFTEHERRAKKALNIRVRGIPNGNKALDEAKDLLVSKLAHNMEGFDTAWRSKFDDKVLFLKFHSIERRNVALRLRAKLKGSFIFMDEDLTHTQWQTRKLVVHEANARNQRVVFIEGKPKFYDKIRRLSLIFAAM</sequence>
<reference evidence="2" key="1">
    <citation type="journal article" date="2024" name="Proc. Natl. Acad. Sci. U.S.A.">
        <title>Extraordinary preservation of gene collinearity over three hundred million years revealed in homosporous lycophytes.</title>
        <authorList>
            <person name="Li C."/>
            <person name="Wickell D."/>
            <person name="Kuo L.Y."/>
            <person name="Chen X."/>
            <person name="Nie B."/>
            <person name="Liao X."/>
            <person name="Peng D."/>
            <person name="Ji J."/>
            <person name="Jenkins J."/>
            <person name="Williams M."/>
            <person name="Shu S."/>
            <person name="Plott C."/>
            <person name="Barry K."/>
            <person name="Rajasekar S."/>
            <person name="Grimwood J."/>
            <person name="Han X."/>
            <person name="Sun S."/>
            <person name="Hou Z."/>
            <person name="He W."/>
            <person name="Dai G."/>
            <person name="Sun C."/>
            <person name="Schmutz J."/>
            <person name="Leebens-Mack J.H."/>
            <person name="Li F.W."/>
            <person name="Wang L."/>
        </authorList>
    </citation>
    <scope>NUCLEOTIDE SEQUENCE [LARGE SCALE GENOMIC DNA]</scope>
    <source>
        <strain evidence="2">cv. PW_Plant_1</strain>
    </source>
</reference>
<evidence type="ECO:0000313" key="1">
    <source>
        <dbReference type="EMBL" id="KAJ7554599.1"/>
    </source>
</evidence>
<proteinExistence type="predicted"/>